<evidence type="ECO:0000313" key="2">
    <source>
        <dbReference type="EMBL" id="ETJ29192.1"/>
    </source>
</evidence>
<dbReference type="EMBL" id="AZMM01016265">
    <property type="protein sequence ID" value="ETJ29192.1"/>
    <property type="molecule type" value="Genomic_DNA"/>
</dbReference>
<evidence type="ECO:0000259" key="1">
    <source>
        <dbReference type="Pfam" id="PF04898"/>
    </source>
</evidence>
<feature type="non-terminal residue" evidence="2">
    <location>
        <position position="1"/>
    </location>
</feature>
<dbReference type="InterPro" id="IPR006982">
    <property type="entry name" value="Glu_synth_centr_N"/>
</dbReference>
<dbReference type="GO" id="GO:0015930">
    <property type="term" value="F:glutamate synthase activity"/>
    <property type="evidence" value="ECO:0007669"/>
    <property type="project" value="InterPro"/>
</dbReference>
<dbReference type="SUPFAM" id="SSF51395">
    <property type="entry name" value="FMN-linked oxidoreductases"/>
    <property type="match status" value="1"/>
</dbReference>
<feature type="domain" description="Glutamate synthase central-N" evidence="1">
    <location>
        <begin position="4"/>
        <end position="83"/>
    </location>
</feature>
<dbReference type="AlphaFoldDB" id="W1XFS7"/>
<comment type="caution">
    <text evidence="2">The sequence shown here is derived from an EMBL/GenBank/DDBJ whole genome shotgun (WGS) entry which is preliminary data.</text>
</comment>
<organism evidence="2">
    <name type="scientific">human gut metagenome</name>
    <dbReference type="NCBI Taxonomy" id="408170"/>
    <lineage>
        <taxon>unclassified sequences</taxon>
        <taxon>metagenomes</taxon>
        <taxon>organismal metagenomes</taxon>
    </lineage>
</organism>
<gene>
    <name evidence="2" type="ORF">Q604_UNBC16265G0001</name>
</gene>
<sequence length="86" mass="9401">NKGNLKSKVIDIVYDKGTSLEDALDELFEKSQDAYIKGYTILILSDRNVSANKIPIPALLAVSALHQYMVQKGTRTSVGLIFANSS</sequence>
<dbReference type="Gene3D" id="3.20.20.70">
    <property type="entry name" value="Aldolase class I"/>
    <property type="match status" value="1"/>
</dbReference>
<accession>W1XFS7</accession>
<reference evidence="2" key="1">
    <citation type="submission" date="2013-12" db="EMBL/GenBank/DDBJ databases">
        <title>A Varibaculum cambriense genome reconstructed from a premature infant gut community with otherwise low bacterial novelty that shifts toward anaerobic metabolism during the third week of life.</title>
        <authorList>
            <person name="Brown C.T."/>
            <person name="Sharon I."/>
            <person name="Thomas B.C."/>
            <person name="Castelle C.J."/>
            <person name="Morowitz M.J."/>
            <person name="Banfield J.F."/>
        </authorList>
    </citation>
    <scope>NUCLEOTIDE SEQUENCE</scope>
</reference>
<proteinExistence type="predicted"/>
<protein>
    <submittedName>
        <fullName evidence="2">Glutamate synthase [NADPH] large chain</fullName>
    </submittedName>
</protein>
<dbReference type="Pfam" id="PF04898">
    <property type="entry name" value="Glu_syn_central"/>
    <property type="match status" value="1"/>
</dbReference>
<name>W1XFS7_9ZZZZ</name>
<dbReference type="InterPro" id="IPR013785">
    <property type="entry name" value="Aldolase_TIM"/>
</dbReference>
<feature type="non-terminal residue" evidence="2">
    <location>
        <position position="86"/>
    </location>
</feature>